<dbReference type="Proteomes" id="UP000465241">
    <property type="component" value="Unassembled WGS sequence"/>
</dbReference>
<evidence type="ECO:0000313" key="2">
    <source>
        <dbReference type="EMBL" id="GFG56973.1"/>
    </source>
</evidence>
<evidence type="ECO:0000313" key="3">
    <source>
        <dbReference type="Proteomes" id="UP000465241"/>
    </source>
</evidence>
<keyword evidence="2" id="KW-0413">Isomerase</keyword>
<sequence>MGTGVRVEVDDAGVAVLTLDGADRLNAFSTETGQALSAAYARCDRDETIKAVVLTGAGRAFCAGADLSAGSGAFAAPGAGFSASPVQPPAFRMRKLVIAAVNGHAIGIGLTLALQCDVRLVCADAQLAVPQVRRGTIGDAAVHFTLTRSVGLAVAAEVLLTGRTFSGAEAAQRGIATRALPAAEVLPAAVAMAREVALLANPASVALSKRLLWADLTADEVAAEETAAHVILMNGPDAAEGAAAWRENRAPRWRPMAGDGRTTG</sequence>
<dbReference type="PANTHER" id="PTHR43459:SF1">
    <property type="entry name" value="EG:BACN32G11.4 PROTEIN"/>
    <property type="match status" value="1"/>
</dbReference>
<dbReference type="Gene3D" id="3.90.226.10">
    <property type="entry name" value="2-enoyl-CoA Hydratase, Chain A, domain 1"/>
    <property type="match status" value="1"/>
</dbReference>
<gene>
    <name evidence="2" type="ORF">MMUR_11090</name>
</gene>
<name>A0A7I9WH57_9MYCO</name>
<dbReference type="GO" id="GO:0016853">
    <property type="term" value="F:isomerase activity"/>
    <property type="evidence" value="ECO:0007669"/>
    <property type="project" value="UniProtKB-KW"/>
</dbReference>
<dbReference type="SUPFAM" id="SSF52096">
    <property type="entry name" value="ClpP/crotonase"/>
    <property type="match status" value="1"/>
</dbReference>
<dbReference type="Gene3D" id="1.10.12.10">
    <property type="entry name" value="Lyase 2-enoyl-coa Hydratase, Chain A, domain 2"/>
    <property type="match status" value="1"/>
</dbReference>
<evidence type="ECO:0000256" key="1">
    <source>
        <dbReference type="ARBA" id="ARBA00005254"/>
    </source>
</evidence>
<comment type="similarity">
    <text evidence="1">Belongs to the enoyl-CoA hydratase/isomerase family.</text>
</comment>
<dbReference type="Pfam" id="PF00378">
    <property type="entry name" value="ECH_1"/>
    <property type="match status" value="1"/>
</dbReference>
<comment type="caution">
    <text evidence="2">The sequence shown here is derived from an EMBL/GenBank/DDBJ whole genome shotgun (WGS) entry which is preliminary data.</text>
</comment>
<dbReference type="InterPro" id="IPR014748">
    <property type="entry name" value="Enoyl-CoA_hydra_C"/>
</dbReference>
<accession>A0A7I9WH57</accession>
<organism evidence="2 3">
    <name type="scientific">Mycolicibacterium murale</name>
    <dbReference type="NCBI Taxonomy" id="182220"/>
    <lineage>
        <taxon>Bacteria</taxon>
        <taxon>Bacillati</taxon>
        <taxon>Actinomycetota</taxon>
        <taxon>Actinomycetes</taxon>
        <taxon>Mycobacteriales</taxon>
        <taxon>Mycobacteriaceae</taxon>
        <taxon>Mycolicibacterium</taxon>
    </lineage>
</organism>
<dbReference type="PANTHER" id="PTHR43459">
    <property type="entry name" value="ENOYL-COA HYDRATASE"/>
    <property type="match status" value="1"/>
</dbReference>
<dbReference type="AlphaFoldDB" id="A0A7I9WH57"/>
<proteinExistence type="inferred from homology"/>
<dbReference type="InterPro" id="IPR001753">
    <property type="entry name" value="Enoyl-CoA_hydra/iso"/>
</dbReference>
<dbReference type="InterPro" id="IPR029045">
    <property type="entry name" value="ClpP/crotonase-like_dom_sf"/>
</dbReference>
<dbReference type="RefSeq" id="WP_193488382.1">
    <property type="nucleotide sequence ID" value="NZ_BAAAMC010000003.1"/>
</dbReference>
<keyword evidence="3" id="KW-1185">Reference proteome</keyword>
<dbReference type="CDD" id="cd06558">
    <property type="entry name" value="crotonase-like"/>
    <property type="match status" value="1"/>
</dbReference>
<reference evidence="2 3" key="1">
    <citation type="journal article" date="2019" name="Emerg. Microbes Infect.">
        <title>Comprehensive subspecies identification of 175 nontuberculous mycobacteria species based on 7547 genomic profiles.</title>
        <authorList>
            <person name="Matsumoto Y."/>
            <person name="Kinjo T."/>
            <person name="Motooka D."/>
            <person name="Nabeya D."/>
            <person name="Jung N."/>
            <person name="Uechi K."/>
            <person name="Horii T."/>
            <person name="Iida T."/>
            <person name="Fujita J."/>
            <person name="Nakamura S."/>
        </authorList>
    </citation>
    <scope>NUCLEOTIDE SEQUENCE [LARGE SCALE GENOMIC DNA]</scope>
    <source>
        <strain evidence="2 3">JCM 13392</strain>
    </source>
</reference>
<protein>
    <submittedName>
        <fullName evidence="2">Putative enoyl-CoA hydratase/isomerase</fullName>
    </submittedName>
</protein>
<dbReference type="EMBL" id="BLKT01000003">
    <property type="protein sequence ID" value="GFG56973.1"/>
    <property type="molecule type" value="Genomic_DNA"/>
</dbReference>